<dbReference type="InterPro" id="IPR023296">
    <property type="entry name" value="Glyco_hydro_beta-prop_sf"/>
</dbReference>
<protein>
    <submittedName>
        <fullName evidence="1">Uncharacterized protein</fullName>
    </submittedName>
</protein>
<organism evidence="1 2">
    <name type="scientific">Streptomyces phaeoluteigriseus</name>
    <dbReference type="NCBI Taxonomy" id="114686"/>
    <lineage>
        <taxon>Bacteria</taxon>
        <taxon>Bacillati</taxon>
        <taxon>Actinomycetota</taxon>
        <taxon>Actinomycetes</taxon>
        <taxon>Kitasatosporales</taxon>
        <taxon>Streptomycetaceae</taxon>
        <taxon>Streptomyces</taxon>
        <taxon>Streptomyces aurantiacus group</taxon>
    </lineage>
</organism>
<proteinExistence type="predicted"/>
<sequence>MPQRANQVVRGVAPDPSVRRVGSDCFLAGSTCDFWPGIAVRHSTDRPTGT</sequence>
<accession>A0ABY4Z8X5</accession>
<gene>
    <name evidence="1" type="ORF">NFX46_17360</name>
</gene>
<dbReference type="RefSeq" id="WP_252550372.1">
    <property type="nucleotide sequence ID" value="NZ_CP099468.1"/>
</dbReference>
<evidence type="ECO:0000313" key="1">
    <source>
        <dbReference type="EMBL" id="USQ85396.1"/>
    </source>
</evidence>
<evidence type="ECO:0000313" key="2">
    <source>
        <dbReference type="Proteomes" id="UP001056374"/>
    </source>
</evidence>
<dbReference type="SUPFAM" id="SSF75005">
    <property type="entry name" value="Arabinanase/levansucrase/invertase"/>
    <property type="match status" value="1"/>
</dbReference>
<keyword evidence="2" id="KW-1185">Reference proteome</keyword>
<dbReference type="EMBL" id="CP099468">
    <property type="protein sequence ID" value="USQ85396.1"/>
    <property type="molecule type" value="Genomic_DNA"/>
</dbReference>
<dbReference type="Proteomes" id="UP001056374">
    <property type="component" value="Chromosome"/>
</dbReference>
<name>A0ABY4Z8X5_9ACTN</name>
<reference evidence="1" key="1">
    <citation type="submission" date="2022-06" db="EMBL/GenBank/DDBJ databases">
        <title>Complete genome sequence of soil microorganisms Streptomyces sp. Qhu-M197 isolated from Alpine meadows habitats on the Tibetan Plateau.</title>
        <authorList>
            <person name="Zhang B."/>
            <person name="Xiang X."/>
            <person name="Fan J."/>
        </authorList>
    </citation>
    <scope>NUCLEOTIDE SEQUENCE</scope>
    <source>
        <strain evidence="1">Qhu-M197</strain>
    </source>
</reference>
<dbReference type="Gene3D" id="2.115.10.20">
    <property type="entry name" value="Glycosyl hydrolase domain, family 43"/>
    <property type="match status" value="1"/>
</dbReference>